<dbReference type="EMBL" id="OBMT01000002">
    <property type="protein sequence ID" value="SOB98969.1"/>
    <property type="molecule type" value="Genomic_DNA"/>
</dbReference>
<dbReference type="Pfam" id="PF11150">
    <property type="entry name" value="DUF2927"/>
    <property type="match status" value="1"/>
</dbReference>
<sequence length="494" mass="52361">MRSKIMPPYETIRAAKAPAAMPPRHRAALGKVSPLTRISALAGLAVLAGCAAPPPAFEAPTARAATAALDLPLSEIFPGSPRAAPVPRAAVLPSNSELARDFMELSFSLESGRRFGQFSRFEGPVTVALAPGAPPAAEPELVRLVARLRREAGLPISVGASASNHIRIEFVPRRKMRREAPGAACFVVPNATNWSDYRAQRRTPAGDWAQVKQRTAATVFIPVEATPQELRDCLHEETSQALGPLNDLYRLPDSVWNDDNFQSVLTRYDMMQLRATYAPELQSGLSAPEVQARLPAVFARLNPAGGAVRGLREDPTPRAYVNAVNRAIGPGSTRARRAAAQTAIQLATAQGWHDTRAAFGWYALGRLTVQSDPETALHAFATAGAIYRSTPGAGIQSAHVDMQLAALALSSGHAQEAIALADRALAPALEGENAALVATLHLIRAEAYEALGEGVQARQARLDSGQWAGYGFGSDAAARARAAEVAARAQAGRG</sequence>
<accession>A0A285S1R4</accession>
<organism evidence="1 2">
    <name type="scientific">Rhodobacter maris</name>
    <dbReference type="NCBI Taxonomy" id="446682"/>
    <lineage>
        <taxon>Bacteria</taxon>
        <taxon>Pseudomonadati</taxon>
        <taxon>Pseudomonadota</taxon>
        <taxon>Alphaproteobacteria</taxon>
        <taxon>Rhodobacterales</taxon>
        <taxon>Rhodobacter group</taxon>
        <taxon>Rhodobacter</taxon>
    </lineage>
</organism>
<proteinExistence type="predicted"/>
<evidence type="ECO:0000313" key="1">
    <source>
        <dbReference type="EMBL" id="SOB98969.1"/>
    </source>
</evidence>
<evidence type="ECO:0008006" key="3">
    <source>
        <dbReference type="Google" id="ProtNLM"/>
    </source>
</evidence>
<dbReference type="InterPro" id="IPR011990">
    <property type="entry name" value="TPR-like_helical_dom_sf"/>
</dbReference>
<name>A0A285S1R4_9RHOB</name>
<dbReference type="InterPro" id="IPR021323">
    <property type="entry name" value="DUF2927"/>
</dbReference>
<reference evidence="2" key="1">
    <citation type="submission" date="2017-08" db="EMBL/GenBank/DDBJ databases">
        <authorList>
            <person name="Varghese N."/>
            <person name="Submissions S."/>
        </authorList>
    </citation>
    <scope>NUCLEOTIDE SEQUENCE [LARGE SCALE GENOMIC DNA]</scope>
    <source>
        <strain evidence="2">JA276</strain>
    </source>
</reference>
<gene>
    <name evidence="1" type="ORF">SAMN05877831_10294</name>
</gene>
<dbReference type="SUPFAM" id="SSF48452">
    <property type="entry name" value="TPR-like"/>
    <property type="match status" value="1"/>
</dbReference>
<protein>
    <recommendedName>
        <fullName evidence="3">DUF2927 family protein</fullName>
    </recommendedName>
</protein>
<dbReference type="Proteomes" id="UP000219111">
    <property type="component" value="Unassembled WGS sequence"/>
</dbReference>
<evidence type="ECO:0000313" key="2">
    <source>
        <dbReference type="Proteomes" id="UP000219111"/>
    </source>
</evidence>
<keyword evidence="2" id="KW-1185">Reference proteome</keyword>
<dbReference type="AlphaFoldDB" id="A0A285S1R4"/>